<feature type="domain" description="RNase H type-1" evidence="1">
    <location>
        <begin position="19"/>
        <end position="47"/>
    </location>
</feature>
<sequence length="53" mass="6247">MLSPSNRPWNYQELFMLASKFSYALRTVNFTHARREANHMADKLAKQGVSRIY</sequence>
<keyword evidence="3" id="KW-1185">Reference proteome</keyword>
<evidence type="ECO:0000259" key="1">
    <source>
        <dbReference type="Pfam" id="PF13456"/>
    </source>
</evidence>
<organism evidence="2 3">
    <name type="scientific">Populus alba x Populus x berolinensis</name>
    <dbReference type="NCBI Taxonomy" id="444605"/>
    <lineage>
        <taxon>Eukaryota</taxon>
        <taxon>Viridiplantae</taxon>
        <taxon>Streptophyta</taxon>
        <taxon>Embryophyta</taxon>
        <taxon>Tracheophyta</taxon>
        <taxon>Spermatophyta</taxon>
        <taxon>Magnoliopsida</taxon>
        <taxon>eudicotyledons</taxon>
        <taxon>Gunneridae</taxon>
        <taxon>Pentapetalae</taxon>
        <taxon>rosids</taxon>
        <taxon>fabids</taxon>
        <taxon>Malpighiales</taxon>
        <taxon>Salicaceae</taxon>
        <taxon>Saliceae</taxon>
        <taxon>Populus</taxon>
    </lineage>
</organism>
<dbReference type="GO" id="GO:0004523">
    <property type="term" value="F:RNA-DNA hybrid ribonuclease activity"/>
    <property type="evidence" value="ECO:0007669"/>
    <property type="project" value="InterPro"/>
</dbReference>
<proteinExistence type="predicted"/>
<evidence type="ECO:0000313" key="3">
    <source>
        <dbReference type="Proteomes" id="UP001164929"/>
    </source>
</evidence>
<evidence type="ECO:0000313" key="2">
    <source>
        <dbReference type="EMBL" id="KAJ7009663.1"/>
    </source>
</evidence>
<name>A0AAD6RIV2_9ROSI</name>
<gene>
    <name evidence="2" type="ORF">NC653_000382</name>
</gene>
<accession>A0AAD6RIV2</accession>
<dbReference type="Gene3D" id="3.30.420.10">
    <property type="entry name" value="Ribonuclease H-like superfamily/Ribonuclease H"/>
    <property type="match status" value="1"/>
</dbReference>
<comment type="caution">
    <text evidence="2">The sequence shown here is derived from an EMBL/GenBank/DDBJ whole genome shotgun (WGS) entry which is preliminary data.</text>
</comment>
<dbReference type="Proteomes" id="UP001164929">
    <property type="component" value="Chromosome 1"/>
</dbReference>
<protein>
    <recommendedName>
        <fullName evidence="1">RNase H type-1 domain-containing protein</fullName>
    </recommendedName>
</protein>
<dbReference type="InterPro" id="IPR036397">
    <property type="entry name" value="RNaseH_sf"/>
</dbReference>
<dbReference type="EMBL" id="JAQIZT010000001">
    <property type="protein sequence ID" value="KAJ7009663.1"/>
    <property type="molecule type" value="Genomic_DNA"/>
</dbReference>
<dbReference type="Pfam" id="PF13456">
    <property type="entry name" value="RVT_3"/>
    <property type="match status" value="1"/>
</dbReference>
<dbReference type="InterPro" id="IPR002156">
    <property type="entry name" value="RNaseH_domain"/>
</dbReference>
<dbReference type="GO" id="GO:0003676">
    <property type="term" value="F:nucleic acid binding"/>
    <property type="evidence" value="ECO:0007669"/>
    <property type="project" value="InterPro"/>
</dbReference>
<dbReference type="AlphaFoldDB" id="A0AAD6RIV2"/>
<reference evidence="2 3" key="1">
    <citation type="journal article" date="2023" name="Mol. Ecol. Resour.">
        <title>Chromosome-level genome assembly of a triploid poplar Populus alba 'Berolinensis'.</title>
        <authorList>
            <person name="Chen S."/>
            <person name="Yu Y."/>
            <person name="Wang X."/>
            <person name="Wang S."/>
            <person name="Zhang T."/>
            <person name="Zhou Y."/>
            <person name="He R."/>
            <person name="Meng N."/>
            <person name="Wang Y."/>
            <person name="Liu W."/>
            <person name="Liu Z."/>
            <person name="Liu J."/>
            <person name="Guo Q."/>
            <person name="Huang H."/>
            <person name="Sederoff R.R."/>
            <person name="Wang G."/>
            <person name="Qu G."/>
            <person name="Chen S."/>
        </authorList>
    </citation>
    <scope>NUCLEOTIDE SEQUENCE [LARGE SCALE GENOMIC DNA]</scope>
    <source>
        <strain evidence="2">SC-2020</strain>
    </source>
</reference>